<accession>A0A0S2MX69</accession>
<evidence type="ECO:0000313" key="2">
    <source>
        <dbReference type="Proteomes" id="UP000226403"/>
    </source>
</evidence>
<evidence type="ECO:0000313" key="1">
    <source>
        <dbReference type="EMBL" id="ALO80511.1"/>
    </source>
</evidence>
<dbReference type="EMBL" id="KT962247">
    <property type="protein sequence ID" value="ALO80511.1"/>
    <property type="molecule type" value="Genomic_DNA"/>
</dbReference>
<organism evidence="1 2">
    <name type="scientific">Cellulophaga phage phi17:2_18</name>
    <dbReference type="NCBI Taxonomy" id="1747283"/>
    <lineage>
        <taxon>Viruses</taxon>
        <taxon>Duplodnaviria</taxon>
        <taxon>Heunggongvirae</taxon>
        <taxon>Uroviricota</taxon>
        <taxon>Caudoviricetes</taxon>
        <taxon>Lightbulbvirus</taxon>
        <taxon>Lightbulbvirus Cba172</taxon>
    </lineage>
</organism>
<gene>
    <name evidence="1" type="ORF">Phi17218_108</name>
</gene>
<name>A0A0S2MX69_9CAUD</name>
<proteinExistence type="predicted"/>
<reference evidence="1 2" key="1">
    <citation type="submission" date="2015-10" db="EMBL/GenBank/DDBJ databases">
        <title>Large-scale maps of variable infection efficiencies in aquatic Bacteriodetes phage-host model systems.</title>
        <authorList>
            <person name="Holmfeldt K."/>
            <person name="Solonenko N."/>
            <person name="Howard-Varona C."/>
            <person name="Moreno M."/>
            <person name="Malmstrom R.R."/>
            <person name="Blow M.J."/>
            <person name="Sullivan M.B."/>
        </authorList>
    </citation>
    <scope>NUCLEOTIDE SEQUENCE [LARGE SCALE GENOMIC DNA]</scope>
</reference>
<sequence>MKILVEAQGIVPTLESSDFEALRAVLAKIQDKYGVELEIRNFIVVYPS</sequence>
<protein>
    <submittedName>
        <fullName evidence="1">Uncharacterized protein</fullName>
    </submittedName>
</protein>
<dbReference type="Proteomes" id="UP000226403">
    <property type="component" value="Segment"/>
</dbReference>